<name>A0AAN7P692_9COLE</name>
<dbReference type="EMBL" id="JARPUR010000004">
    <property type="protein sequence ID" value="KAK4876653.1"/>
    <property type="molecule type" value="Genomic_DNA"/>
</dbReference>
<dbReference type="AlphaFoldDB" id="A0AAN7P692"/>
<comment type="caution">
    <text evidence="2">The sequence shown here is derived from an EMBL/GenBank/DDBJ whole genome shotgun (WGS) entry which is preliminary data.</text>
</comment>
<evidence type="ECO:0000313" key="2">
    <source>
        <dbReference type="EMBL" id="KAK4876653.1"/>
    </source>
</evidence>
<protein>
    <submittedName>
        <fullName evidence="2">Uncharacterized protein</fullName>
    </submittedName>
</protein>
<keyword evidence="3" id="KW-1185">Reference proteome</keyword>
<dbReference type="Proteomes" id="UP001353858">
    <property type="component" value="Unassembled WGS sequence"/>
</dbReference>
<feature type="compositionally biased region" description="Polar residues" evidence="1">
    <location>
        <begin position="1"/>
        <end position="10"/>
    </location>
</feature>
<gene>
    <name evidence="2" type="ORF">RN001_009159</name>
</gene>
<accession>A0AAN7P692</accession>
<reference evidence="3" key="1">
    <citation type="submission" date="2023-01" db="EMBL/GenBank/DDBJ databases">
        <title>Key to firefly adult light organ development and bioluminescence: homeobox transcription factors regulate luciferase expression and transportation to peroxisome.</title>
        <authorList>
            <person name="Fu X."/>
        </authorList>
    </citation>
    <scope>NUCLEOTIDE SEQUENCE [LARGE SCALE GENOMIC DNA]</scope>
</reference>
<organism evidence="2 3">
    <name type="scientific">Aquatica leii</name>
    <dbReference type="NCBI Taxonomy" id="1421715"/>
    <lineage>
        <taxon>Eukaryota</taxon>
        <taxon>Metazoa</taxon>
        <taxon>Ecdysozoa</taxon>
        <taxon>Arthropoda</taxon>
        <taxon>Hexapoda</taxon>
        <taxon>Insecta</taxon>
        <taxon>Pterygota</taxon>
        <taxon>Neoptera</taxon>
        <taxon>Endopterygota</taxon>
        <taxon>Coleoptera</taxon>
        <taxon>Polyphaga</taxon>
        <taxon>Elateriformia</taxon>
        <taxon>Elateroidea</taxon>
        <taxon>Lampyridae</taxon>
        <taxon>Luciolinae</taxon>
        <taxon>Aquatica</taxon>
    </lineage>
</organism>
<proteinExistence type="predicted"/>
<evidence type="ECO:0000313" key="3">
    <source>
        <dbReference type="Proteomes" id="UP001353858"/>
    </source>
</evidence>
<feature type="region of interest" description="Disordered" evidence="1">
    <location>
        <begin position="1"/>
        <end position="29"/>
    </location>
</feature>
<evidence type="ECO:0000256" key="1">
    <source>
        <dbReference type="SAM" id="MobiDB-lite"/>
    </source>
</evidence>
<sequence length="334" mass="38338">MMANQVSSRTPKMAQNPHESDVVEESSNVSTNDIDVDAILNAPILFEDELAPTTIRGNVSPKRKNGTNNMININDLSDVNETTLGHDLVSITTNEDISKRPTSHEIKCTNNTIKKLMIESVPTTTKDLNNSGVVNVPGDKKLNTEERSVPITTSEELFDTSPLKDLNSNQENLIAGSKTHRSCVKKEQDRESLYQKHRFLHRYAEQVQVIPEGGIHPMRYRNNNIHLDHNQNRGERSQLMRTYEQLQAQRQAHYAALERENETYQTIRLQDEQNVNYGEYGRPGSRSGSTDPIRFTHYVNYNKLQNHLSRKQHQYQSQRQVRSDIQLRPVSNFF</sequence>